<dbReference type="InterPro" id="IPR000477">
    <property type="entry name" value="RT_dom"/>
</dbReference>
<dbReference type="SUPFAM" id="SSF56672">
    <property type="entry name" value="DNA/RNA polymerases"/>
    <property type="match status" value="1"/>
</dbReference>
<dbReference type="PROSITE" id="PS50878">
    <property type="entry name" value="RT_POL"/>
    <property type="match status" value="1"/>
</dbReference>
<dbReference type="Pfam" id="PF00078">
    <property type="entry name" value="RVT_1"/>
    <property type="match status" value="1"/>
</dbReference>
<name>A0AAN7DDC6_9FUNG</name>
<dbReference type="EMBL" id="JASEJX010000021">
    <property type="protein sequence ID" value="KAK4512636.1"/>
    <property type="molecule type" value="Genomic_DNA"/>
</dbReference>
<protein>
    <recommendedName>
        <fullName evidence="1">Reverse transcriptase domain-containing protein</fullName>
    </recommendedName>
</protein>
<evidence type="ECO:0000259" key="1">
    <source>
        <dbReference type="PROSITE" id="PS50878"/>
    </source>
</evidence>
<sequence length="432" mass="47961">MNNFRDAAPSDPNVTVLLDQEKAYDRVSPTYLTMVLHQFALPASLVDSISGLFIDTRIPLSINGWPGAPIEQRRGLRQGDSLSSLMFDLAFEPFLRTILACADLRGVIMSTDKRPTLARRISVASAPIEPQTDHVLLSAPASPPRVKMLSYADDLEAFLASPAEWPVLLSLLSLYGKASNAKVNLEKTVLVSLFGKPHDDWKHLADSSNVVWLDESFNWLCEISRLPFVPYRGTVGSFPGYYHSEGAASMQFAHEATALHTWQGFGGKLPSSVSFVAYSSCGCYTQLIASLLSVLPDTNILACLRPRITAFLQYLFNALCPFEGPPVWIIPDSLRSVMAFTDQERTAMLESSTTPSPPAPSFSHWYIITDPCSKATVDKITLGTLRRSCHPSFDMLRDPAHPPRYRPPHLLLPPRLWRDIWSLCLPAKAFTR</sequence>
<comment type="caution">
    <text evidence="2">The sequence shown here is derived from an EMBL/GenBank/DDBJ whole genome shotgun (WGS) entry which is preliminary data.</text>
</comment>
<dbReference type="InterPro" id="IPR043502">
    <property type="entry name" value="DNA/RNA_pol_sf"/>
</dbReference>
<evidence type="ECO:0000313" key="3">
    <source>
        <dbReference type="Proteomes" id="UP001304243"/>
    </source>
</evidence>
<dbReference type="RefSeq" id="XP_064679302.1">
    <property type="nucleotide sequence ID" value="XM_064822702.1"/>
</dbReference>
<evidence type="ECO:0000313" key="2">
    <source>
        <dbReference type="EMBL" id="KAK4512636.1"/>
    </source>
</evidence>
<accession>A0AAN7DDC6</accession>
<keyword evidence="3" id="KW-1185">Reference proteome</keyword>
<dbReference type="GeneID" id="89947042"/>
<dbReference type="AlphaFoldDB" id="A0AAN7DDC6"/>
<reference evidence="2 3" key="1">
    <citation type="submission" date="2022-11" db="EMBL/GenBank/DDBJ databases">
        <title>Mucor velutinosus strain NIH1002 WGS.</title>
        <authorList>
            <person name="Subramanian P."/>
            <person name="Mullikin J.C."/>
            <person name="Segre J.A."/>
            <person name="Zelazny A.M."/>
        </authorList>
    </citation>
    <scope>NUCLEOTIDE SEQUENCE [LARGE SCALE GENOMIC DNA]</scope>
    <source>
        <strain evidence="2 3">NIH1002</strain>
    </source>
</reference>
<gene>
    <name evidence="2" type="ORF">ATC70_003340</name>
</gene>
<proteinExistence type="predicted"/>
<organism evidence="2 3">
    <name type="scientific">Mucor velutinosus</name>
    <dbReference type="NCBI Taxonomy" id="708070"/>
    <lineage>
        <taxon>Eukaryota</taxon>
        <taxon>Fungi</taxon>
        <taxon>Fungi incertae sedis</taxon>
        <taxon>Mucoromycota</taxon>
        <taxon>Mucoromycotina</taxon>
        <taxon>Mucoromycetes</taxon>
        <taxon>Mucorales</taxon>
        <taxon>Mucorineae</taxon>
        <taxon>Mucoraceae</taxon>
        <taxon>Mucor</taxon>
    </lineage>
</organism>
<dbReference type="Proteomes" id="UP001304243">
    <property type="component" value="Unassembled WGS sequence"/>
</dbReference>
<feature type="domain" description="Reverse transcriptase" evidence="1">
    <location>
        <begin position="1"/>
        <end position="217"/>
    </location>
</feature>